<proteinExistence type="predicted"/>
<dbReference type="Pfam" id="PF00023">
    <property type="entry name" value="Ank"/>
    <property type="match status" value="1"/>
</dbReference>
<keyword evidence="5" id="KW-1185">Reference proteome</keyword>
<dbReference type="EMBL" id="CAMXCT010006528">
    <property type="protein sequence ID" value="CAI4015371.1"/>
    <property type="molecule type" value="Genomic_DNA"/>
</dbReference>
<protein>
    <submittedName>
        <fullName evidence="3">Uncharacterized protein</fullName>
    </submittedName>
</protein>
<dbReference type="Proteomes" id="UP001152797">
    <property type="component" value="Unassembled WGS sequence"/>
</dbReference>
<keyword evidence="2" id="KW-0175">Coiled coil</keyword>
<dbReference type="EMBL" id="CAMXCT020006528">
    <property type="protein sequence ID" value="CAL1168746.1"/>
    <property type="molecule type" value="Genomic_DNA"/>
</dbReference>
<dbReference type="Gene3D" id="1.25.40.20">
    <property type="entry name" value="Ankyrin repeat-containing domain"/>
    <property type="match status" value="1"/>
</dbReference>
<evidence type="ECO:0000313" key="3">
    <source>
        <dbReference type="EMBL" id="CAI4015371.1"/>
    </source>
</evidence>
<name>A0A9P1GIP0_9DINO</name>
<evidence type="ECO:0000313" key="4">
    <source>
        <dbReference type="EMBL" id="CAL4802683.1"/>
    </source>
</evidence>
<dbReference type="AlphaFoldDB" id="A0A9P1GIP0"/>
<feature type="coiled-coil region" evidence="2">
    <location>
        <begin position="37"/>
        <end position="67"/>
    </location>
</feature>
<reference evidence="3" key="1">
    <citation type="submission" date="2022-10" db="EMBL/GenBank/DDBJ databases">
        <authorList>
            <person name="Chen Y."/>
            <person name="Dougan E. K."/>
            <person name="Chan C."/>
            <person name="Rhodes N."/>
            <person name="Thang M."/>
        </authorList>
    </citation>
    <scope>NUCLEOTIDE SEQUENCE</scope>
</reference>
<dbReference type="EMBL" id="CAMXCT030006528">
    <property type="protein sequence ID" value="CAL4802683.1"/>
    <property type="molecule type" value="Genomic_DNA"/>
</dbReference>
<comment type="caution">
    <text evidence="3">The sequence shown here is derived from an EMBL/GenBank/DDBJ whole genome shotgun (WGS) entry which is preliminary data.</text>
</comment>
<dbReference type="InterPro" id="IPR002110">
    <property type="entry name" value="Ankyrin_rpt"/>
</dbReference>
<dbReference type="PROSITE" id="PS50297">
    <property type="entry name" value="ANK_REP_REGION"/>
    <property type="match status" value="1"/>
</dbReference>
<feature type="repeat" description="ANK" evidence="1">
    <location>
        <begin position="95"/>
        <end position="123"/>
    </location>
</feature>
<evidence type="ECO:0000313" key="5">
    <source>
        <dbReference type="Proteomes" id="UP001152797"/>
    </source>
</evidence>
<reference evidence="4 5" key="2">
    <citation type="submission" date="2024-05" db="EMBL/GenBank/DDBJ databases">
        <authorList>
            <person name="Chen Y."/>
            <person name="Shah S."/>
            <person name="Dougan E. K."/>
            <person name="Thang M."/>
            <person name="Chan C."/>
        </authorList>
    </citation>
    <scope>NUCLEOTIDE SEQUENCE [LARGE SCALE GENOMIC DNA]</scope>
</reference>
<dbReference type="OrthoDB" id="46529at2759"/>
<dbReference type="SUPFAM" id="SSF48403">
    <property type="entry name" value="Ankyrin repeat"/>
    <property type="match status" value="1"/>
</dbReference>
<dbReference type="PROSITE" id="PS50088">
    <property type="entry name" value="ANK_REPEAT"/>
    <property type="match status" value="1"/>
</dbReference>
<evidence type="ECO:0000256" key="2">
    <source>
        <dbReference type="SAM" id="Coils"/>
    </source>
</evidence>
<dbReference type="InterPro" id="IPR036770">
    <property type="entry name" value="Ankyrin_rpt-contain_sf"/>
</dbReference>
<organism evidence="3">
    <name type="scientific">Cladocopium goreaui</name>
    <dbReference type="NCBI Taxonomy" id="2562237"/>
    <lineage>
        <taxon>Eukaryota</taxon>
        <taxon>Sar</taxon>
        <taxon>Alveolata</taxon>
        <taxon>Dinophyceae</taxon>
        <taxon>Suessiales</taxon>
        <taxon>Symbiodiniaceae</taxon>
        <taxon>Cladocopium</taxon>
    </lineage>
</organism>
<keyword evidence="1" id="KW-0040">ANK repeat</keyword>
<accession>A0A9P1GIP0</accession>
<sequence>MAGPRFEWDWVGGRCKLVTDSAPVSLLHGDIAVAERYFRKQRQRDEAEEQRHKLEKQRIRLRKFLKKHNFDPADVNATGAPKSVCFGWGRFFERPLHRAAKSKNEPMILLLLQFGADPRSKDSNGRTVYSYITSPTLRLQMQMLHHRICSDGPSVLE</sequence>
<evidence type="ECO:0000256" key="1">
    <source>
        <dbReference type="PROSITE-ProRule" id="PRU00023"/>
    </source>
</evidence>
<gene>
    <name evidence="3" type="ORF">C1SCF055_LOCUS40205</name>
</gene>